<dbReference type="PANTHER" id="PTHR11092">
    <property type="entry name" value="SUGAR NUCLEOTIDE EPIMERASE RELATED"/>
    <property type="match status" value="1"/>
</dbReference>
<dbReference type="PANTHER" id="PTHR11092:SF0">
    <property type="entry name" value="EPIMERASE FAMILY PROTEIN SDR39U1"/>
    <property type="match status" value="1"/>
</dbReference>
<dbReference type="SUPFAM" id="SSF55961">
    <property type="entry name" value="Bet v1-like"/>
    <property type="match status" value="1"/>
</dbReference>
<proteinExistence type="predicted"/>
<protein>
    <submittedName>
        <fullName evidence="2">SRPBCC family protein</fullName>
    </submittedName>
</protein>
<accession>A0ABV6P7Q1</accession>
<evidence type="ECO:0000313" key="3">
    <source>
        <dbReference type="Proteomes" id="UP001589862"/>
    </source>
</evidence>
<dbReference type="InterPro" id="IPR036291">
    <property type="entry name" value="NAD(P)-bd_dom_sf"/>
</dbReference>
<dbReference type="InterPro" id="IPR001509">
    <property type="entry name" value="Epimerase_deHydtase"/>
</dbReference>
<dbReference type="SUPFAM" id="SSF51735">
    <property type="entry name" value="NAD(P)-binding Rossmann-fold domains"/>
    <property type="match status" value="1"/>
</dbReference>
<name>A0ABV6P7Q1_9MICC</name>
<dbReference type="EMBL" id="JBHLUB010000001">
    <property type="protein sequence ID" value="MFC0581160.1"/>
    <property type="molecule type" value="Genomic_DNA"/>
</dbReference>
<dbReference type="Gene3D" id="3.30.530.20">
    <property type="match status" value="1"/>
</dbReference>
<evidence type="ECO:0000313" key="2">
    <source>
        <dbReference type="EMBL" id="MFC0581160.1"/>
    </source>
</evidence>
<dbReference type="Gene3D" id="3.40.50.720">
    <property type="entry name" value="NAD(P)-binding Rossmann-like Domain"/>
    <property type="match status" value="1"/>
</dbReference>
<evidence type="ECO:0000259" key="1">
    <source>
        <dbReference type="Pfam" id="PF01370"/>
    </source>
</evidence>
<gene>
    <name evidence="2" type="ORF">ACFFFR_01980</name>
</gene>
<dbReference type="RefSeq" id="WP_377457780.1">
    <property type="nucleotide sequence ID" value="NZ_JBHLUB010000001.1"/>
</dbReference>
<dbReference type="CDD" id="cd07812">
    <property type="entry name" value="SRPBCC"/>
    <property type="match status" value="1"/>
</dbReference>
<comment type="caution">
    <text evidence="2">The sequence shown here is derived from an EMBL/GenBank/DDBJ whole genome shotgun (WGS) entry which is preliminary data.</text>
</comment>
<dbReference type="InterPro" id="IPR023393">
    <property type="entry name" value="START-like_dom_sf"/>
</dbReference>
<keyword evidence="3" id="KW-1185">Reference proteome</keyword>
<sequence>MAGWQQERTHYIAATPDAVFSVVRDLSQTHEWMRSFHGFKLHEPTAAVGTKVDFLPPGDKLSLLHQKTAPAGSVTELDERARRIAFTQQQPGGQLTVTWAVDPALEGSTLRVTVAIDGPLRLAFAKTVAEPLLEDFAIAAARLFRMLPETKSPADPIKCVIAGGHSYQGRNLAADLICRGHDVFVLTDSSEEYFPAPQVLWDGHSLGAWTDVFRSTAKPVSVINLASSENGRELSDIETSNTPGLHSTRVLAEAVSALDRPVRTWVQGSDTAVYGNTGERILTENSPLQSAEADRLEAASEGVRAEHFYVLRSAEIIGPDAPLFRRFRLMAETGLSGPVGSGRQWVSWIHIADWLKLVRTLLGLTGNVLPSGVINASAPNPVRNADLMRILRKEFGPHILGDRGLPIPKTFMKLGAKLGRNRDAQMLTGNHVTSEVLRSAYYQFDHPEFSDAVESLADR</sequence>
<dbReference type="Pfam" id="PF01370">
    <property type="entry name" value="Epimerase"/>
    <property type="match status" value="1"/>
</dbReference>
<dbReference type="InterPro" id="IPR019587">
    <property type="entry name" value="Polyketide_cyclase/dehydratase"/>
</dbReference>
<dbReference type="Pfam" id="PF10604">
    <property type="entry name" value="Polyketide_cyc2"/>
    <property type="match status" value="1"/>
</dbReference>
<reference evidence="2 3" key="1">
    <citation type="submission" date="2024-09" db="EMBL/GenBank/DDBJ databases">
        <authorList>
            <person name="Sun Q."/>
            <person name="Mori K."/>
        </authorList>
    </citation>
    <scope>NUCLEOTIDE SEQUENCE [LARGE SCALE GENOMIC DNA]</scope>
    <source>
        <strain evidence="2 3">NCAIM B.02604</strain>
    </source>
</reference>
<dbReference type="Proteomes" id="UP001589862">
    <property type="component" value="Unassembled WGS sequence"/>
</dbReference>
<feature type="domain" description="NAD-dependent epimerase/dehydratase" evidence="1">
    <location>
        <begin position="160"/>
        <end position="362"/>
    </location>
</feature>
<organism evidence="2 3">
    <name type="scientific">Micrococcoides hystricis</name>
    <dbReference type="NCBI Taxonomy" id="1572761"/>
    <lineage>
        <taxon>Bacteria</taxon>
        <taxon>Bacillati</taxon>
        <taxon>Actinomycetota</taxon>
        <taxon>Actinomycetes</taxon>
        <taxon>Micrococcales</taxon>
        <taxon>Micrococcaceae</taxon>
        <taxon>Micrococcoides</taxon>
    </lineage>
</organism>